<evidence type="ECO:0000313" key="2">
    <source>
        <dbReference type="EMBL" id="RCR67021.1"/>
    </source>
</evidence>
<sequence>MWNDKESTIDFLGHAKIAQTITSIIEEQHLRPLTIGVYGDWGAGKSSVLSFIQAQFEGDSTVLAVTFNGWLFQGYEDTKSALMESIVSELVRHQPKNQKVLSLGKKLLAKINWFKVAKAGAGAMMSLAATAATAALVPEAAPVVAGHGALSFIANLFAGKKQEKDSKEDKQGKEIDYEEFIRDEINGTVPGLFHQFRSEFKQLIQTANVEKLVVLVDDLDRCLPTTIIEILEAIRLFLFVEGTVFVLSADENLIEYAVRKHFPDLPIDRTEYTRNYLEKLVQIPIRIPSLNRLQTSNYIGFLLLQNHLQAEAETLSLIAAKFESSKKTPFDNVVLDSKLIEDALGHEAPEIRTVIAIAGQLGNVLADGLKGNPRNIKRFLNTLFLRMRIAKISGIGKLVELDMLAKLMILERFYSQQFQVVMDESLAAEDGKSKSVAAVEALIGESDSKSTAAKKQAKKQGEDANAFNEDLYKWASLKPALGMIDLRPYIFISREKTISFGSDQELPKKLSDLLTMLSTGNRLTLAQVEPILKGLQPAESKVISNRLLDELRHNTGWASSPPILDGLLKLNSHFSEEARELEILSLLESINPGELKAWVVFKLDELTSSTAQAKVATMKQNWLQSTEVNETFKKLIHGRKKTTKPLK</sequence>
<comment type="caution">
    <text evidence="2">The sequence shown here is derived from an EMBL/GenBank/DDBJ whole genome shotgun (WGS) entry which is preliminary data.</text>
</comment>
<dbReference type="Pfam" id="PF07693">
    <property type="entry name" value="KAP_NTPase"/>
    <property type="match status" value="1"/>
</dbReference>
<dbReference type="InterPro" id="IPR027417">
    <property type="entry name" value="P-loop_NTPase"/>
</dbReference>
<dbReference type="SUPFAM" id="SSF52540">
    <property type="entry name" value="P-loop containing nucleoside triphosphate hydrolases"/>
    <property type="match status" value="1"/>
</dbReference>
<dbReference type="Gene3D" id="3.40.50.300">
    <property type="entry name" value="P-loop containing nucleotide triphosphate hydrolases"/>
    <property type="match status" value="1"/>
</dbReference>
<dbReference type="AlphaFoldDB" id="A0A368JLK9"/>
<reference evidence="2 3" key="1">
    <citation type="submission" date="2018-07" db="EMBL/GenBank/DDBJ databases">
        <title>Genome analysis of Larkinella rosea.</title>
        <authorList>
            <person name="Zhou Z."/>
            <person name="Wang G."/>
        </authorList>
    </citation>
    <scope>NUCLEOTIDE SEQUENCE [LARGE SCALE GENOMIC DNA]</scope>
    <source>
        <strain evidence="3">zzj9</strain>
    </source>
</reference>
<dbReference type="OrthoDB" id="88903at2"/>
<keyword evidence="3" id="KW-1185">Reference proteome</keyword>
<dbReference type="InterPro" id="IPR049673">
    <property type="entry name" value="QatA"/>
</dbReference>
<proteinExistence type="predicted"/>
<evidence type="ECO:0000313" key="3">
    <source>
        <dbReference type="Proteomes" id="UP000253383"/>
    </source>
</evidence>
<gene>
    <name evidence="2" type="ORF">DUE52_23475</name>
</gene>
<dbReference type="Proteomes" id="UP000253383">
    <property type="component" value="Unassembled WGS sequence"/>
</dbReference>
<dbReference type="NCBIfam" id="NF041923">
    <property type="entry name" value="QatA"/>
    <property type="match status" value="1"/>
</dbReference>
<organism evidence="2 3">
    <name type="scientific">Larkinella punicea</name>
    <dbReference type="NCBI Taxonomy" id="2315727"/>
    <lineage>
        <taxon>Bacteria</taxon>
        <taxon>Pseudomonadati</taxon>
        <taxon>Bacteroidota</taxon>
        <taxon>Cytophagia</taxon>
        <taxon>Cytophagales</taxon>
        <taxon>Spirosomataceae</taxon>
        <taxon>Larkinella</taxon>
    </lineage>
</organism>
<dbReference type="PANTHER" id="PTHR22674">
    <property type="entry name" value="NTPASE, KAP FAMILY P-LOOP DOMAIN-CONTAINING 1"/>
    <property type="match status" value="1"/>
</dbReference>
<feature type="domain" description="KAP NTPase" evidence="1">
    <location>
        <begin position="15"/>
        <end position="387"/>
    </location>
</feature>
<dbReference type="InterPro" id="IPR052754">
    <property type="entry name" value="NTPase_KAP_P-loop"/>
</dbReference>
<dbReference type="PANTHER" id="PTHR22674:SF6">
    <property type="entry name" value="NTPASE KAP FAMILY P-LOOP DOMAIN-CONTAINING PROTEIN 1"/>
    <property type="match status" value="1"/>
</dbReference>
<dbReference type="RefSeq" id="WP_114408508.1">
    <property type="nucleotide sequence ID" value="NZ_QOWE01000022.1"/>
</dbReference>
<dbReference type="InterPro" id="IPR011646">
    <property type="entry name" value="KAP_P-loop"/>
</dbReference>
<accession>A0A368JLK9</accession>
<name>A0A368JLK9_9BACT</name>
<dbReference type="EMBL" id="QOWE01000022">
    <property type="protein sequence ID" value="RCR67021.1"/>
    <property type="molecule type" value="Genomic_DNA"/>
</dbReference>
<protein>
    <recommendedName>
        <fullName evidence="1">KAP NTPase domain-containing protein</fullName>
    </recommendedName>
</protein>
<evidence type="ECO:0000259" key="1">
    <source>
        <dbReference type="Pfam" id="PF07693"/>
    </source>
</evidence>